<dbReference type="Pfam" id="PF03811">
    <property type="entry name" value="Zn_ribbon_InsA"/>
    <property type="match status" value="1"/>
</dbReference>
<keyword evidence="4" id="KW-0233">DNA recombination</keyword>
<dbReference type="PANTHER" id="PTHR47923">
    <property type="entry name" value="INSERTION ELEMENT IS1 1 PROTEIN INSA-RELATED"/>
    <property type="match status" value="1"/>
</dbReference>
<evidence type="ECO:0000259" key="6">
    <source>
        <dbReference type="Pfam" id="PF12759"/>
    </source>
</evidence>
<keyword evidence="3" id="KW-0815">Transposition</keyword>
<dbReference type="AlphaFoldDB" id="W4M115"/>
<dbReference type="Proteomes" id="UP000019141">
    <property type="component" value="Unassembled WGS sequence"/>
</dbReference>
<dbReference type="GO" id="GO:0006313">
    <property type="term" value="P:DNA transposition"/>
    <property type="evidence" value="ECO:0007669"/>
    <property type="project" value="InterPro"/>
</dbReference>
<proteinExistence type="inferred from homology"/>
<reference evidence="7 8" key="1">
    <citation type="journal article" date="2014" name="Nature">
        <title>An environmental bacterial taxon with a large and distinct metabolic repertoire.</title>
        <authorList>
            <person name="Wilson M.C."/>
            <person name="Mori T."/>
            <person name="Ruckert C."/>
            <person name="Uria A.R."/>
            <person name="Helf M.J."/>
            <person name="Takada K."/>
            <person name="Gernert C."/>
            <person name="Steffens U.A."/>
            <person name="Heycke N."/>
            <person name="Schmitt S."/>
            <person name="Rinke C."/>
            <person name="Helfrich E.J."/>
            <person name="Brachmann A.O."/>
            <person name="Gurgui C."/>
            <person name="Wakimoto T."/>
            <person name="Kracht M."/>
            <person name="Crusemann M."/>
            <person name="Hentschel U."/>
            <person name="Abe I."/>
            <person name="Matsunaga S."/>
            <person name="Kalinowski J."/>
            <person name="Takeyama H."/>
            <person name="Piel J."/>
        </authorList>
    </citation>
    <scope>NUCLEOTIDE SEQUENCE [LARGE SCALE GENOMIC DNA]</scope>
    <source>
        <strain evidence="8">TSY1</strain>
        <plasmid evidence="7">pTSY</plasmid>
    </source>
</reference>
<dbReference type="PANTHER" id="PTHR47923:SF1">
    <property type="entry name" value="INSERTION ELEMENT IS1 1 PROTEIN INSA-RELATED"/>
    <property type="match status" value="1"/>
</dbReference>
<evidence type="ECO:0000256" key="3">
    <source>
        <dbReference type="ARBA" id="ARBA00022578"/>
    </source>
</evidence>
<evidence type="ECO:0000256" key="4">
    <source>
        <dbReference type="ARBA" id="ARBA00023172"/>
    </source>
</evidence>
<dbReference type="InterPro" id="IPR003220">
    <property type="entry name" value="InsA_N_dom_Znf"/>
</dbReference>
<dbReference type="HOGENOM" id="CLU_076276_6_0_7"/>
<evidence type="ECO:0000313" key="8">
    <source>
        <dbReference type="Proteomes" id="UP000019141"/>
    </source>
</evidence>
<comment type="similarity">
    <text evidence="2">Belongs to the IS1 elements InsA family.</text>
</comment>
<protein>
    <submittedName>
        <fullName evidence="7">Transposase IS1</fullName>
    </submittedName>
</protein>
<dbReference type="SUPFAM" id="SSF46689">
    <property type="entry name" value="Homeodomain-like"/>
    <property type="match status" value="1"/>
</dbReference>
<evidence type="ECO:0000259" key="5">
    <source>
        <dbReference type="Pfam" id="PF03811"/>
    </source>
</evidence>
<comment type="function">
    <text evidence="1">Absolutely required for transposition of IS1.</text>
</comment>
<organism evidence="7 8">
    <name type="scientific">Entotheonella factor</name>
    <dbReference type="NCBI Taxonomy" id="1429438"/>
    <lineage>
        <taxon>Bacteria</taxon>
        <taxon>Pseudomonadati</taxon>
        <taxon>Nitrospinota/Tectimicrobiota group</taxon>
        <taxon>Candidatus Tectimicrobiota</taxon>
        <taxon>Candidatus Entotheonellia</taxon>
        <taxon>Candidatus Entotheonellales</taxon>
        <taxon>Candidatus Entotheonellaceae</taxon>
        <taxon>Candidatus Entotheonella</taxon>
    </lineage>
</organism>
<sequence length="95" mass="10630">MMLIPVRCPHCQSDQVIKGGKTKAGKQRYKCQNSHCPCYSFQLDLSYRGRSPEIKEQIIDMALNGSGIRDTARVLKISPTTVINELKKKSPHSAV</sequence>
<accession>W4M115</accession>
<feature type="domain" description="InsA N-terminal zinc ribbon" evidence="5">
    <location>
        <begin position="4"/>
        <end position="33"/>
    </location>
</feature>
<gene>
    <name evidence="7" type="ORF">ETSY1_46555</name>
</gene>
<dbReference type="EMBL" id="AZHW01000016">
    <property type="protein sequence ID" value="ETX03671.1"/>
    <property type="molecule type" value="Genomic_DNA"/>
</dbReference>
<comment type="caution">
    <text evidence="7">The sequence shown here is derived from an EMBL/GenBank/DDBJ whole genome shotgun (WGS) entry which is preliminary data.</text>
</comment>
<dbReference type="InterPro" id="IPR024431">
    <property type="entry name" value="InsA_HTH_dom"/>
</dbReference>
<evidence type="ECO:0000256" key="1">
    <source>
        <dbReference type="ARBA" id="ARBA00004091"/>
    </source>
</evidence>
<evidence type="ECO:0000313" key="7">
    <source>
        <dbReference type="EMBL" id="ETX03671.1"/>
    </source>
</evidence>
<evidence type="ECO:0000256" key="2">
    <source>
        <dbReference type="ARBA" id="ARBA00006212"/>
    </source>
</evidence>
<keyword evidence="7" id="KW-0614">Plasmid</keyword>
<dbReference type="PATRIC" id="fig|1429438.4.peg.88"/>
<dbReference type="InterPro" id="IPR051252">
    <property type="entry name" value="IS1_transposase_InsA"/>
</dbReference>
<dbReference type="Pfam" id="PF12759">
    <property type="entry name" value="HTH_Tnp_IS1"/>
    <property type="match status" value="1"/>
</dbReference>
<dbReference type="InterPro" id="IPR009057">
    <property type="entry name" value="Homeodomain-like_sf"/>
</dbReference>
<geneLocation type="plasmid" evidence="7">
    <name>pTSY</name>
</geneLocation>
<name>W4M115_ENTF1</name>
<keyword evidence="8" id="KW-1185">Reference proteome</keyword>
<feature type="domain" description="Insertion element IS1 protein InsA helix-turn-helix" evidence="6">
    <location>
        <begin position="46"/>
        <end position="88"/>
    </location>
</feature>